<dbReference type="AlphaFoldDB" id="A0A453DU91"/>
<dbReference type="PANTHER" id="PTHR33103:SF48">
    <property type="entry name" value="DUF674 DOMAIN-CONTAINING PROTEIN"/>
    <property type="match status" value="1"/>
</dbReference>
<protein>
    <recommendedName>
        <fullName evidence="3">DUF674 domain-containing protein</fullName>
    </recommendedName>
</protein>
<evidence type="ECO:0008006" key="3">
    <source>
        <dbReference type="Google" id="ProtNLM"/>
    </source>
</evidence>
<evidence type="ECO:0000313" key="1">
    <source>
        <dbReference type="EnsemblPlants" id="AET3Gv20088700.2"/>
    </source>
</evidence>
<sequence>MSSPPAPINLAPSAPTLKLLIDKKANRVLYAEAGKEVVDFLFSLLAIPIGTVAKVLQTGSDGVGVANIYDSVEKMDTRYMHSKIVQEALLSSCRPLFLQRPITTHPAAPSMRPTGMAADVARDSSLYGSIIVGGGHVQGLVSYTIMDDLTITPMSNISAVVLITKLNREQKDLVLEEKSVKIGNKEALDILKASMNSNTVLTDVFLSDNSTDVSLSKNKRARTSSGEKKQDNILDFYI</sequence>
<reference evidence="1" key="4">
    <citation type="submission" date="2019-03" db="UniProtKB">
        <authorList>
            <consortium name="EnsemblPlants"/>
        </authorList>
    </citation>
    <scope>IDENTIFICATION</scope>
</reference>
<accession>A0A453DU91</accession>
<dbReference type="Gramene" id="AET3Gv20088700.2">
    <property type="protein sequence ID" value="AET3Gv20088700.2"/>
    <property type="gene ID" value="AET3Gv20088700"/>
</dbReference>
<name>A0A453DU91_AEGTS</name>
<dbReference type="Proteomes" id="UP000015105">
    <property type="component" value="Chromosome 3D"/>
</dbReference>
<reference evidence="2" key="2">
    <citation type="journal article" date="2017" name="Nat. Plants">
        <title>The Aegilops tauschii genome reveals multiple impacts of transposons.</title>
        <authorList>
            <person name="Zhao G."/>
            <person name="Zou C."/>
            <person name="Li K."/>
            <person name="Wang K."/>
            <person name="Li T."/>
            <person name="Gao L."/>
            <person name="Zhang X."/>
            <person name="Wang H."/>
            <person name="Yang Z."/>
            <person name="Liu X."/>
            <person name="Jiang W."/>
            <person name="Mao L."/>
            <person name="Kong X."/>
            <person name="Jiao Y."/>
            <person name="Jia J."/>
        </authorList>
    </citation>
    <scope>NUCLEOTIDE SEQUENCE [LARGE SCALE GENOMIC DNA]</scope>
    <source>
        <strain evidence="2">cv. AL8/78</strain>
    </source>
</reference>
<organism evidence="1 2">
    <name type="scientific">Aegilops tauschii subsp. strangulata</name>
    <name type="common">Goatgrass</name>
    <dbReference type="NCBI Taxonomy" id="200361"/>
    <lineage>
        <taxon>Eukaryota</taxon>
        <taxon>Viridiplantae</taxon>
        <taxon>Streptophyta</taxon>
        <taxon>Embryophyta</taxon>
        <taxon>Tracheophyta</taxon>
        <taxon>Spermatophyta</taxon>
        <taxon>Magnoliopsida</taxon>
        <taxon>Liliopsida</taxon>
        <taxon>Poales</taxon>
        <taxon>Poaceae</taxon>
        <taxon>BOP clade</taxon>
        <taxon>Pooideae</taxon>
        <taxon>Triticodae</taxon>
        <taxon>Triticeae</taxon>
        <taxon>Triticinae</taxon>
        <taxon>Aegilops</taxon>
    </lineage>
</organism>
<reference evidence="2" key="1">
    <citation type="journal article" date="2014" name="Science">
        <title>Ancient hybridizations among the ancestral genomes of bread wheat.</title>
        <authorList>
            <consortium name="International Wheat Genome Sequencing Consortium,"/>
            <person name="Marcussen T."/>
            <person name="Sandve S.R."/>
            <person name="Heier L."/>
            <person name="Spannagl M."/>
            <person name="Pfeifer M."/>
            <person name="Jakobsen K.S."/>
            <person name="Wulff B.B."/>
            <person name="Steuernagel B."/>
            <person name="Mayer K.F."/>
            <person name="Olsen O.A."/>
        </authorList>
    </citation>
    <scope>NUCLEOTIDE SEQUENCE [LARGE SCALE GENOMIC DNA]</scope>
    <source>
        <strain evidence="2">cv. AL8/78</strain>
    </source>
</reference>
<reference evidence="1" key="3">
    <citation type="journal article" date="2017" name="Nature">
        <title>Genome sequence of the progenitor of the wheat D genome Aegilops tauschii.</title>
        <authorList>
            <person name="Luo M.C."/>
            <person name="Gu Y.Q."/>
            <person name="Puiu D."/>
            <person name="Wang H."/>
            <person name="Twardziok S.O."/>
            <person name="Deal K.R."/>
            <person name="Huo N."/>
            <person name="Zhu T."/>
            <person name="Wang L."/>
            <person name="Wang Y."/>
            <person name="McGuire P.E."/>
            <person name="Liu S."/>
            <person name="Long H."/>
            <person name="Ramasamy R.K."/>
            <person name="Rodriguez J.C."/>
            <person name="Van S.L."/>
            <person name="Yuan L."/>
            <person name="Wang Z."/>
            <person name="Xia Z."/>
            <person name="Xiao L."/>
            <person name="Anderson O.D."/>
            <person name="Ouyang S."/>
            <person name="Liang Y."/>
            <person name="Zimin A.V."/>
            <person name="Pertea G."/>
            <person name="Qi P."/>
            <person name="Bennetzen J.L."/>
            <person name="Dai X."/>
            <person name="Dawson M.W."/>
            <person name="Muller H.G."/>
            <person name="Kugler K."/>
            <person name="Rivarola-Duarte L."/>
            <person name="Spannagl M."/>
            <person name="Mayer K.F.X."/>
            <person name="Lu F.H."/>
            <person name="Bevan M.W."/>
            <person name="Leroy P."/>
            <person name="Li P."/>
            <person name="You F.M."/>
            <person name="Sun Q."/>
            <person name="Liu Z."/>
            <person name="Lyons E."/>
            <person name="Wicker T."/>
            <person name="Salzberg S.L."/>
            <person name="Devos K.M."/>
            <person name="Dvorak J."/>
        </authorList>
    </citation>
    <scope>NUCLEOTIDE SEQUENCE [LARGE SCALE GENOMIC DNA]</scope>
    <source>
        <strain evidence="1">cv. AL8/78</strain>
    </source>
</reference>
<evidence type="ECO:0000313" key="2">
    <source>
        <dbReference type="Proteomes" id="UP000015105"/>
    </source>
</evidence>
<keyword evidence="2" id="KW-1185">Reference proteome</keyword>
<proteinExistence type="predicted"/>
<dbReference type="PANTHER" id="PTHR33103">
    <property type="entry name" value="OS01G0153900 PROTEIN"/>
    <property type="match status" value="1"/>
</dbReference>
<dbReference type="Pfam" id="PF05056">
    <property type="entry name" value="DUF674"/>
    <property type="match status" value="2"/>
</dbReference>
<reference evidence="1" key="5">
    <citation type="journal article" date="2021" name="G3 (Bethesda)">
        <title>Aegilops tauschii genome assembly Aet v5.0 features greater sequence contiguity and improved annotation.</title>
        <authorList>
            <person name="Wang L."/>
            <person name="Zhu T."/>
            <person name="Rodriguez J.C."/>
            <person name="Deal K.R."/>
            <person name="Dubcovsky J."/>
            <person name="McGuire P.E."/>
            <person name="Lux T."/>
            <person name="Spannagl M."/>
            <person name="Mayer K.F.X."/>
            <person name="Baldrich P."/>
            <person name="Meyers B.C."/>
            <person name="Huo N."/>
            <person name="Gu Y.Q."/>
            <person name="Zhou H."/>
            <person name="Devos K.M."/>
            <person name="Bennetzen J.L."/>
            <person name="Unver T."/>
            <person name="Budak H."/>
            <person name="Gulick P.J."/>
            <person name="Galiba G."/>
            <person name="Kalapos B."/>
            <person name="Nelson D.R."/>
            <person name="Li P."/>
            <person name="You F.M."/>
            <person name="Luo M.C."/>
            <person name="Dvorak J."/>
        </authorList>
    </citation>
    <scope>NUCLEOTIDE SEQUENCE [LARGE SCALE GENOMIC DNA]</scope>
    <source>
        <strain evidence="1">cv. AL8/78</strain>
    </source>
</reference>
<dbReference type="InterPro" id="IPR007750">
    <property type="entry name" value="DUF674"/>
</dbReference>
<dbReference type="EnsemblPlants" id="AET3Gv20088700.2">
    <property type="protein sequence ID" value="AET3Gv20088700.2"/>
    <property type="gene ID" value="AET3Gv20088700"/>
</dbReference>